<keyword evidence="1" id="KW-0521">NADP</keyword>
<dbReference type="InterPro" id="IPR013149">
    <property type="entry name" value="ADH-like_C"/>
</dbReference>
<keyword evidence="5" id="KW-1185">Reference proteome</keyword>
<evidence type="ECO:0000313" key="4">
    <source>
        <dbReference type="EMBL" id="QEX15964.1"/>
    </source>
</evidence>
<dbReference type="AlphaFoldDB" id="A0A5J6MER8"/>
<evidence type="ECO:0000313" key="5">
    <source>
        <dbReference type="Proteomes" id="UP000326202"/>
    </source>
</evidence>
<dbReference type="SMART" id="SM00829">
    <property type="entry name" value="PKS_ER"/>
    <property type="match status" value="1"/>
</dbReference>
<accession>A0A5J6MER8</accession>
<sequence>MRALSLIEEGRLEPVDLPEPPPPGKGELQIAMRRVALNHIDLWGARGMAFVKRTLPIVAGVEGVGEVVARGPGVIGFQNGDRVALYAGLVCGHCKACRSLRENLCENVAGIMGFHVDGMARERLNIPSTNAFKLPAAVSWSDAACAPLTFATVQHMLFDNAKLERGEWILIQAGGSGVGSTAILMAKQAGATVIATAGSDAKLERMRGLGADHVVNYTTGRFESVARRLTGKRGVDVVFEHVGPATWAGSLLSLAKGGRLVTCGSTTGMTAETNLSHLFQQQLRIIASFGASFRNVREGLDKMAAGLRPVIDSEIGFADMALGVERLKNRDVFGKIVMRIE</sequence>
<keyword evidence="2" id="KW-0560">Oxidoreductase</keyword>
<dbReference type="InterPro" id="IPR011032">
    <property type="entry name" value="GroES-like_sf"/>
</dbReference>
<dbReference type="PANTHER" id="PTHR48106:SF18">
    <property type="entry name" value="QUINONE OXIDOREDUCTASE PIG3"/>
    <property type="match status" value="1"/>
</dbReference>
<reference evidence="4 5" key="1">
    <citation type="submission" date="2019-08" db="EMBL/GenBank/DDBJ databases">
        <title>Hyperibacter terrae gen. nov., sp. nov. and Hyperibacter viscosus sp. nov., two new members in the family Rhodospirillaceae isolated from the rhizosphere of Hypericum perforatum.</title>
        <authorList>
            <person name="Noviana Z."/>
        </authorList>
    </citation>
    <scope>NUCLEOTIDE SEQUENCE [LARGE SCALE GENOMIC DNA]</scope>
    <source>
        <strain evidence="4 5">R5913</strain>
    </source>
</reference>
<dbReference type="Gene3D" id="3.90.180.10">
    <property type="entry name" value="Medium-chain alcohol dehydrogenases, catalytic domain"/>
    <property type="match status" value="1"/>
</dbReference>
<dbReference type="OrthoDB" id="9805663at2"/>
<name>A0A5J6MER8_9PROT</name>
<dbReference type="Pfam" id="PF08240">
    <property type="entry name" value="ADH_N"/>
    <property type="match status" value="1"/>
</dbReference>
<dbReference type="GO" id="GO:0070402">
    <property type="term" value="F:NADPH binding"/>
    <property type="evidence" value="ECO:0007669"/>
    <property type="project" value="TreeGrafter"/>
</dbReference>
<dbReference type="InterPro" id="IPR013154">
    <property type="entry name" value="ADH-like_N"/>
</dbReference>
<dbReference type="GO" id="GO:0016651">
    <property type="term" value="F:oxidoreductase activity, acting on NAD(P)H"/>
    <property type="evidence" value="ECO:0007669"/>
    <property type="project" value="TreeGrafter"/>
</dbReference>
<dbReference type="InterPro" id="IPR036291">
    <property type="entry name" value="NAD(P)-bd_dom_sf"/>
</dbReference>
<dbReference type="KEGG" id="htq:FRZ44_12540"/>
<gene>
    <name evidence="4" type="ORF">FRZ44_12540</name>
</gene>
<evidence type="ECO:0000259" key="3">
    <source>
        <dbReference type="SMART" id="SM00829"/>
    </source>
</evidence>
<dbReference type="EMBL" id="CP042906">
    <property type="protein sequence ID" value="QEX15964.1"/>
    <property type="molecule type" value="Genomic_DNA"/>
</dbReference>
<dbReference type="InterPro" id="IPR020843">
    <property type="entry name" value="ER"/>
</dbReference>
<protein>
    <submittedName>
        <fullName evidence="4">NADPH:quinone oxidoreductase</fullName>
    </submittedName>
</protein>
<evidence type="ECO:0000256" key="1">
    <source>
        <dbReference type="ARBA" id="ARBA00022857"/>
    </source>
</evidence>
<dbReference type="RefSeq" id="WP_151176374.1">
    <property type="nucleotide sequence ID" value="NZ_CP042906.1"/>
</dbReference>
<proteinExistence type="predicted"/>
<feature type="domain" description="Enoyl reductase (ER)" evidence="3">
    <location>
        <begin position="10"/>
        <end position="338"/>
    </location>
</feature>
<organism evidence="4 5">
    <name type="scientific">Hypericibacter terrae</name>
    <dbReference type="NCBI Taxonomy" id="2602015"/>
    <lineage>
        <taxon>Bacteria</taxon>
        <taxon>Pseudomonadati</taxon>
        <taxon>Pseudomonadota</taxon>
        <taxon>Alphaproteobacteria</taxon>
        <taxon>Rhodospirillales</taxon>
        <taxon>Dongiaceae</taxon>
        <taxon>Hypericibacter</taxon>
    </lineage>
</organism>
<dbReference type="Proteomes" id="UP000326202">
    <property type="component" value="Chromosome"/>
</dbReference>
<dbReference type="SUPFAM" id="SSF50129">
    <property type="entry name" value="GroES-like"/>
    <property type="match status" value="1"/>
</dbReference>
<dbReference type="Pfam" id="PF00107">
    <property type="entry name" value="ADH_zinc_N"/>
    <property type="match status" value="1"/>
</dbReference>
<dbReference type="SUPFAM" id="SSF51735">
    <property type="entry name" value="NAD(P)-binding Rossmann-fold domains"/>
    <property type="match status" value="1"/>
</dbReference>
<evidence type="ECO:0000256" key="2">
    <source>
        <dbReference type="ARBA" id="ARBA00023002"/>
    </source>
</evidence>
<dbReference type="PANTHER" id="PTHR48106">
    <property type="entry name" value="QUINONE OXIDOREDUCTASE PIG3-RELATED"/>
    <property type="match status" value="1"/>
</dbReference>